<dbReference type="AlphaFoldDB" id="A0A9D9DHR1"/>
<dbReference type="FunFam" id="3.40.50.300:FF:000014">
    <property type="entry name" value="DNA polymerase III subunit gamma/tau"/>
    <property type="match status" value="1"/>
</dbReference>
<feature type="region of interest" description="Disordered" evidence="12">
    <location>
        <begin position="362"/>
        <end position="470"/>
    </location>
</feature>
<comment type="caution">
    <text evidence="14">The sequence shown here is derived from an EMBL/GenBank/DDBJ whole genome shotgun (WGS) entry which is preliminary data.</text>
</comment>
<dbReference type="NCBIfam" id="TIGR00678">
    <property type="entry name" value="holB"/>
    <property type="match status" value="1"/>
</dbReference>
<keyword evidence="5" id="KW-0235">DNA replication</keyword>
<dbReference type="GO" id="GO:0046872">
    <property type="term" value="F:metal ion binding"/>
    <property type="evidence" value="ECO:0007669"/>
    <property type="project" value="UniProtKB-KW"/>
</dbReference>
<evidence type="ECO:0000259" key="13">
    <source>
        <dbReference type="SMART" id="SM00382"/>
    </source>
</evidence>
<dbReference type="EC" id="2.7.7.7" evidence="2"/>
<keyword evidence="3 14" id="KW-0808">Transferase</keyword>
<keyword evidence="7" id="KW-0547">Nucleotide-binding</keyword>
<dbReference type="Pfam" id="PF13177">
    <property type="entry name" value="DNA_pol3_delta2"/>
    <property type="match status" value="1"/>
</dbReference>
<keyword evidence="10" id="KW-0239">DNA-directed DNA polymerase</keyword>
<feature type="domain" description="AAA+ ATPase" evidence="13">
    <location>
        <begin position="37"/>
        <end position="178"/>
    </location>
</feature>
<evidence type="ECO:0000313" key="14">
    <source>
        <dbReference type="EMBL" id="MBO8426400.1"/>
    </source>
</evidence>
<organism evidence="14 15">
    <name type="scientific">Candidatus Alloenteromonas pullistercoris</name>
    <dbReference type="NCBI Taxonomy" id="2840785"/>
    <lineage>
        <taxon>Bacteria</taxon>
        <taxon>Bacillati</taxon>
        <taxon>Bacillota</taxon>
        <taxon>Bacillota incertae sedis</taxon>
        <taxon>Candidatus Alloenteromonas</taxon>
    </lineage>
</organism>
<dbReference type="EMBL" id="JADINA010000024">
    <property type="protein sequence ID" value="MBO8426400.1"/>
    <property type="molecule type" value="Genomic_DNA"/>
</dbReference>
<proteinExistence type="inferred from homology"/>
<evidence type="ECO:0000256" key="7">
    <source>
        <dbReference type="ARBA" id="ARBA00022741"/>
    </source>
</evidence>
<dbReference type="SUPFAM" id="SSF48019">
    <property type="entry name" value="post-AAA+ oligomerization domain-like"/>
    <property type="match status" value="1"/>
</dbReference>
<dbReference type="GO" id="GO:0003677">
    <property type="term" value="F:DNA binding"/>
    <property type="evidence" value="ECO:0007669"/>
    <property type="project" value="InterPro"/>
</dbReference>
<dbReference type="InterPro" id="IPR008921">
    <property type="entry name" value="DNA_pol3_clamp-load_cplx_C"/>
</dbReference>
<dbReference type="FunFam" id="1.10.8.60:FF:000013">
    <property type="entry name" value="DNA polymerase III subunit gamma/tau"/>
    <property type="match status" value="1"/>
</dbReference>
<reference evidence="14" key="2">
    <citation type="journal article" date="2021" name="PeerJ">
        <title>Extensive microbial diversity within the chicken gut microbiome revealed by metagenomics and culture.</title>
        <authorList>
            <person name="Gilroy R."/>
            <person name="Ravi A."/>
            <person name="Getino M."/>
            <person name="Pursley I."/>
            <person name="Horton D.L."/>
            <person name="Alikhan N.F."/>
            <person name="Baker D."/>
            <person name="Gharbi K."/>
            <person name="Hall N."/>
            <person name="Watson M."/>
            <person name="Adriaenssens E.M."/>
            <person name="Foster-Nyarko E."/>
            <person name="Jarju S."/>
            <person name="Secka A."/>
            <person name="Antonio M."/>
            <person name="Oren A."/>
            <person name="Chaudhuri R.R."/>
            <person name="La Ragione R."/>
            <person name="Hildebrand F."/>
            <person name="Pallen M.J."/>
        </authorList>
    </citation>
    <scope>NUCLEOTIDE SEQUENCE</scope>
    <source>
        <strain evidence="14">17113</strain>
    </source>
</reference>
<evidence type="ECO:0000313" key="15">
    <source>
        <dbReference type="Proteomes" id="UP000823634"/>
    </source>
</evidence>
<evidence type="ECO:0000256" key="10">
    <source>
        <dbReference type="ARBA" id="ARBA00022932"/>
    </source>
</evidence>
<evidence type="ECO:0000256" key="6">
    <source>
        <dbReference type="ARBA" id="ARBA00022723"/>
    </source>
</evidence>
<dbReference type="Proteomes" id="UP000823634">
    <property type="component" value="Unassembled WGS sequence"/>
</dbReference>
<dbReference type="Pfam" id="PF22608">
    <property type="entry name" value="DNAX_ATPase_lid"/>
    <property type="match status" value="1"/>
</dbReference>
<dbReference type="InterPro" id="IPR027417">
    <property type="entry name" value="P-loop_NTPase"/>
</dbReference>
<dbReference type="InterPro" id="IPR012763">
    <property type="entry name" value="DNA_pol_III_sug/sutau_N"/>
</dbReference>
<dbReference type="Gene3D" id="1.20.272.10">
    <property type="match status" value="1"/>
</dbReference>
<dbReference type="Gene3D" id="3.40.50.300">
    <property type="entry name" value="P-loop containing nucleotide triphosphate hydrolases"/>
    <property type="match status" value="1"/>
</dbReference>
<gene>
    <name evidence="14" type="primary">dnaX</name>
    <name evidence="14" type="ORF">IAC61_03660</name>
</gene>
<dbReference type="NCBIfam" id="TIGR02397">
    <property type="entry name" value="dnaX_nterm"/>
    <property type="match status" value="1"/>
</dbReference>
<dbReference type="InterPro" id="IPR003593">
    <property type="entry name" value="AAA+_ATPase"/>
</dbReference>
<sequence length="617" mass="68473">MAYKALYNKYRPATFDEVAGQKAIVRTLRNSIKSGKIAHAYLFCGPRGTGKTSMARLFAKSLLCDEGPGVQCGKCVSCRAIAEGSHPDVIEIDAASNTSVDQARELISQVQYTPINGKYKIYIIDEVHMLSNSAVNALLKTLEEPPDYVIFILATTEPEKLLPTIVSRCQRYNFGKIERKDIVNRLNYVLDAENLSAEKSAVEDIAALSDGGMRDALSILDQAIAYCENPLTEQGVRELFGLASKKEALELLISTAEGNVADVLEKLSSFEDQGIDVTRLTSSLLEMLKDDLIYLRTGEERLLTSLSDQEPIIVSSIIKAEKANAMIDVLLKAQVDYKSVANVRNYFELTLLKLANLGMPSIELPKPEAPKPKPEIKPNEPARIEKPLEQPKPEPRPEPKPVPKEEDEPKEQTGPYQGSTVPSFFLEDDDEDMPKSPQKAEIKKANPPETPKKEEIKPEPPARPALDPGKIKNASLVAEGESYKLDDDSVIGLMVQGAKYSAERKELNAKWPAFADMKLDPKIGDAAALLSQASTVVLGEKALIMSFNTTRLRNRANIKANQKVLSNLVGQLLGREVFVYFFDRIDHNHYLGMYRNLRQINKLPSVEEVNIHLPEDK</sequence>
<evidence type="ECO:0000256" key="9">
    <source>
        <dbReference type="ARBA" id="ARBA00022840"/>
    </source>
</evidence>
<evidence type="ECO:0000256" key="5">
    <source>
        <dbReference type="ARBA" id="ARBA00022705"/>
    </source>
</evidence>
<dbReference type="PANTHER" id="PTHR11669">
    <property type="entry name" value="REPLICATION FACTOR C / DNA POLYMERASE III GAMMA-TAU SUBUNIT"/>
    <property type="match status" value="1"/>
</dbReference>
<dbReference type="NCBIfam" id="NF004046">
    <property type="entry name" value="PRK05563.1"/>
    <property type="match status" value="1"/>
</dbReference>
<keyword evidence="6" id="KW-0479">Metal-binding</keyword>
<feature type="compositionally biased region" description="Basic and acidic residues" evidence="12">
    <location>
        <begin position="365"/>
        <end position="404"/>
    </location>
</feature>
<keyword evidence="4 14" id="KW-0548">Nucleotidyltransferase</keyword>
<keyword evidence="8" id="KW-0862">Zinc</keyword>
<protein>
    <recommendedName>
        <fullName evidence="2">DNA-directed DNA polymerase</fullName>
        <ecNumber evidence="2">2.7.7.7</ecNumber>
    </recommendedName>
</protein>
<dbReference type="InterPro" id="IPR050238">
    <property type="entry name" value="DNA_Rep/Repair_Clamp_Loader"/>
</dbReference>
<dbReference type="GO" id="GO:0003887">
    <property type="term" value="F:DNA-directed DNA polymerase activity"/>
    <property type="evidence" value="ECO:0007669"/>
    <property type="project" value="UniProtKB-KW"/>
</dbReference>
<evidence type="ECO:0000256" key="2">
    <source>
        <dbReference type="ARBA" id="ARBA00012417"/>
    </source>
</evidence>
<dbReference type="SMART" id="SM00382">
    <property type="entry name" value="AAA"/>
    <property type="match status" value="1"/>
</dbReference>
<dbReference type="GO" id="GO:0008408">
    <property type="term" value="F:3'-5' exonuclease activity"/>
    <property type="evidence" value="ECO:0007669"/>
    <property type="project" value="InterPro"/>
</dbReference>
<name>A0A9D9DHR1_9FIRM</name>
<dbReference type="CDD" id="cd18137">
    <property type="entry name" value="HLD_clamp_pol_III_gamma_tau"/>
    <property type="match status" value="1"/>
</dbReference>
<accession>A0A9D9DHR1</accession>
<dbReference type="GO" id="GO:0005524">
    <property type="term" value="F:ATP binding"/>
    <property type="evidence" value="ECO:0007669"/>
    <property type="project" value="UniProtKB-KW"/>
</dbReference>
<reference evidence="14" key="1">
    <citation type="submission" date="2020-10" db="EMBL/GenBank/DDBJ databases">
        <authorList>
            <person name="Gilroy R."/>
        </authorList>
    </citation>
    <scope>NUCLEOTIDE SEQUENCE</scope>
    <source>
        <strain evidence="14">17113</strain>
    </source>
</reference>
<keyword evidence="9" id="KW-0067">ATP-binding</keyword>
<dbReference type="PANTHER" id="PTHR11669:SF0">
    <property type="entry name" value="PROTEIN STICHEL-LIKE 2"/>
    <property type="match status" value="1"/>
</dbReference>
<dbReference type="InterPro" id="IPR001270">
    <property type="entry name" value="ClpA/B"/>
</dbReference>
<evidence type="ECO:0000256" key="12">
    <source>
        <dbReference type="SAM" id="MobiDB-lite"/>
    </source>
</evidence>
<dbReference type="InterPro" id="IPR004622">
    <property type="entry name" value="DNA_pol_HolB"/>
</dbReference>
<evidence type="ECO:0000256" key="11">
    <source>
        <dbReference type="ARBA" id="ARBA00049244"/>
    </source>
</evidence>
<dbReference type="CDD" id="cd00009">
    <property type="entry name" value="AAA"/>
    <property type="match status" value="1"/>
</dbReference>
<dbReference type="SUPFAM" id="SSF52540">
    <property type="entry name" value="P-loop containing nucleoside triphosphate hydrolases"/>
    <property type="match status" value="1"/>
</dbReference>
<dbReference type="GO" id="GO:0006261">
    <property type="term" value="P:DNA-templated DNA replication"/>
    <property type="evidence" value="ECO:0007669"/>
    <property type="project" value="TreeGrafter"/>
</dbReference>
<dbReference type="InterPro" id="IPR045085">
    <property type="entry name" value="HLD_clamp_pol_III_gamma_tau"/>
</dbReference>
<comment type="similarity">
    <text evidence="1">Belongs to the DnaX/STICHEL family.</text>
</comment>
<evidence type="ECO:0000256" key="3">
    <source>
        <dbReference type="ARBA" id="ARBA00022679"/>
    </source>
</evidence>
<dbReference type="Gene3D" id="1.10.8.60">
    <property type="match status" value="1"/>
</dbReference>
<feature type="compositionally biased region" description="Basic and acidic residues" evidence="12">
    <location>
        <begin position="438"/>
        <end position="460"/>
    </location>
</feature>
<comment type="catalytic activity">
    <reaction evidence="11">
        <text>DNA(n) + a 2'-deoxyribonucleoside 5'-triphosphate = DNA(n+1) + diphosphate</text>
        <dbReference type="Rhea" id="RHEA:22508"/>
        <dbReference type="Rhea" id="RHEA-COMP:17339"/>
        <dbReference type="Rhea" id="RHEA-COMP:17340"/>
        <dbReference type="ChEBI" id="CHEBI:33019"/>
        <dbReference type="ChEBI" id="CHEBI:61560"/>
        <dbReference type="ChEBI" id="CHEBI:173112"/>
        <dbReference type="EC" id="2.7.7.7"/>
    </reaction>
</comment>
<evidence type="ECO:0000256" key="4">
    <source>
        <dbReference type="ARBA" id="ARBA00022695"/>
    </source>
</evidence>
<dbReference type="PRINTS" id="PR00300">
    <property type="entry name" value="CLPPROTEASEA"/>
</dbReference>
<evidence type="ECO:0000256" key="8">
    <source>
        <dbReference type="ARBA" id="ARBA00022833"/>
    </source>
</evidence>
<dbReference type="InterPro" id="IPR022754">
    <property type="entry name" value="DNA_pol_III_gamma-3"/>
</dbReference>
<dbReference type="GO" id="GO:0009360">
    <property type="term" value="C:DNA polymerase III complex"/>
    <property type="evidence" value="ECO:0007669"/>
    <property type="project" value="InterPro"/>
</dbReference>
<dbReference type="Pfam" id="PF12169">
    <property type="entry name" value="DNA_pol3_gamma3"/>
    <property type="match status" value="1"/>
</dbReference>
<evidence type="ECO:0000256" key="1">
    <source>
        <dbReference type="ARBA" id="ARBA00006360"/>
    </source>
</evidence>